<accession>A0A8J7JEU0</accession>
<proteinExistence type="predicted"/>
<sequence>MSSPETSPPEEETAQSTEPEQPAFGWTLYAEQMNGRFAMIGLVILLLLNFITGQDFWTWLGLR</sequence>
<name>A0A8J7JEU0_9CYAN</name>
<evidence type="ECO:0000313" key="4">
    <source>
        <dbReference type="Proteomes" id="UP000654482"/>
    </source>
</evidence>
<dbReference type="EMBL" id="JADEWZ010000068">
    <property type="protein sequence ID" value="MBE9118930.1"/>
    <property type="molecule type" value="Genomic_DNA"/>
</dbReference>
<feature type="transmembrane region" description="Helical" evidence="2">
    <location>
        <begin position="37"/>
        <end position="60"/>
    </location>
</feature>
<keyword evidence="2" id="KW-1133">Transmembrane helix</keyword>
<keyword evidence="2" id="KW-0812">Transmembrane</keyword>
<keyword evidence="2" id="KW-0472">Membrane</keyword>
<gene>
    <name evidence="3" type="ORF">IQ249_23865</name>
</gene>
<feature type="region of interest" description="Disordered" evidence="1">
    <location>
        <begin position="1"/>
        <end position="23"/>
    </location>
</feature>
<protein>
    <submittedName>
        <fullName evidence="3">High light inducible protein</fullName>
    </submittedName>
</protein>
<reference evidence="3" key="1">
    <citation type="submission" date="2020-10" db="EMBL/GenBank/DDBJ databases">
        <authorList>
            <person name="Castelo-Branco R."/>
            <person name="Eusebio N."/>
            <person name="Adriana R."/>
            <person name="Vieira A."/>
            <person name="Brugerolle De Fraissinette N."/>
            <person name="Rezende De Castro R."/>
            <person name="Schneider M.P."/>
            <person name="Vasconcelos V."/>
            <person name="Leao P.N."/>
        </authorList>
    </citation>
    <scope>NUCLEOTIDE SEQUENCE</scope>
    <source>
        <strain evidence="3">LEGE 07157</strain>
    </source>
</reference>
<evidence type="ECO:0000313" key="3">
    <source>
        <dbReference type="EMBL" id="MBE9118930.1"/>
    </source>
</evidence>
<dbReference type="AlphaFoldDB" id="A0A8J7JEU0"/>
<organism evidence="3 4">
    <name type="scientific">Lusitaniella coriacea LEGE 07157</name>
    <dbReference type="NCBI Taxonomy" id="945747"/>
    <lineage>
        <taxon>Bacteria</taxon>
        <taxon>Bacillati</taxon>
        <taxon>Cyanobacteriota</taxon>
        <taxon>Cyanophyceae</taxon>
        <taxon>Spirulinales</taxon>
        <taxon>Lusitaniellaceae</taxon>
        <taxon>Lusitaniella</taxon>
    </lineage>
</organism>
<dbReference type="RefSeq" id="WP_194032025.1">
    <property type="nucleotide sequence ID" value="NZ_JADEWZ010000068.1"/>
</dbReference>
<comment type="caution">
    <text evidence="3">The sequence shown here is derived from an EMBL/GenBank/DDBJ whole genome shotgun (WGS) entry which is preliminary data.</text>
</comment>
<dbReference type="SUPFAM" id="SSF103511">
    <property type="entry name" value="Chlorophyll a-b binding protein"/>
    <property type="match status" value="1"/>
</dbReference>
<evidence type="ECO:0000256" key="2">
    <source>
        <dbReference type="SAM" id="Phobius"/>
    </source>
</evidence>
<evidence type="ECO:0000256" key="1">
    <source>
        <dbReference type="SAM" id="MobiDB-lite"/>
    </source>
</evidence>
<keyword evidence="4" id="KW-1185">Reference proteome</keyword>
<dbReference type="Proteomes" id="UP000654482">
    <property type="component" value="Unassembled WGS sequence"/>
</dbReference>